<accession>A0A6J5M3P0</accession>
<name>A0A6J5M3P0_9CAUD</name>
<dbReference type="SUPFAM" id="SSF53335">
    <property type="entry name" value="S-adenosyl-L-methionine-dependent methyltransferases"/>
    <property type="match status" value="1"/>
</dbReference>
<evidence type="ECO:0000313" key="1">
    <source>
        <dbReference type="EMBL" id="CAB4140801.1"/>
    </source>
</evidence>
<sequence>MLKAKIVTDYPIAYESADHIEPFGTMRDNTKNGAYVRELIRRCGGPSMKYMDIGCAGGGFVYQFLAQGVFSVGVEGSDYSQKNKRAEWATIPDYLFTADVTKPFHFEDEQGNKILFDAISAWDVLEHIRKEDLPQLLTNLRNNMVDGGLFVCSVATFPDKDYHVTMEHKPWWDALFKEHGFEVDAPMENWGRPCDQPWNIPTDFEGAYKKLP</sequence>
<organism evidence="1">
    <name type="scientific">uncultured Caudovirales phage</name>
    <dbReference type="NCBI Taxonomy" id="2100421"/>
    <lineage>
        <taxon>Viruses</taxon>
        <taxon>Duplodnaviria</taxon>
        <taxon>Heunggongvirae</taxon>
        <taxon>Uroviricota</taxon>
        <taxon>Caudoviricetes</taxon>
        <taxon>Peduoviridae</taxon>
        <taxon>Maltschvirus</taxon>
        <taxon>Maltschvirus maltsch</taxon>
    </lineage>
</organism>
<proteinExistence type="predicted"/>
<dbReference type="Pfam" id="PF13489">
    <property type="entry name" value="Methyltransf_23"/>
    <property type="match status" value="1"/>
</dbReference>
<dbReference type="CDD" id="cd02440">
    <property type="entry name" value="AdoMet_MTases"/>
    <property type="match status" value="1"/>
</dbReference>
<gene>
    <name evidence="1" type="ORF">UFOVP395_136</name>
</gene>
<dbReference type="PANTHER" id="PTHR43861">
    <property type="entry name" value="TRANS-ACONITATE 2-METHYLTRANSFERASE-RELATED"/>
    <property type="match status" value="1"/>
</dbReference>
<dbReference type="EMBL" id="LR796380">
    <property type="protein sequence ID" value="CAB4140801.1"/>
    <property type="molecule type" value="Genomic_DNA"/>
</dbReference>
<dbReference type="InterPro" id="IPR029063">
    <property type="entry name" value="SAM-dependent_MTases_sf"/>
</dbReference>
<protein>
    <submittedName>
        <fullName evidence="1">AdoMet_MTases domain containing protein</fullName>
    </submittedName>
</protein>
<dbReference type="PANTHER" id="PTHR43861:SF6">
    <property type="entry name" value="METHYLTRANSFERASE TYPE 11"/>
    <property type="match status" value="1"/>
</dbReference>
<reference evidence="1" key="1">
    <citation type="submission" date="2020-04" db="EMBL/GenBank/DDBJ databases">
        <authorList>
            <person name="Chiriac C."/>
            <person name="Salcher M."/>
            <person name="Ghai R."/>
            <person name="Kavagutti S V."/>
        </authorList>
    </citation>
    <scope>NUCLEOTIDE SEQUENCE</scope>
</reference>
<dbReference type="Gene3D" id="3.40.50.150">
    <property type="entry name" value="Vaccinia Virus protein VP39"/>
    <property type="match status" value="1"/>
</dbReference>